<feature type="domain" description="N-acetyltransferase" evidence="1">
    <location>
        <begin position="224"/>
        <end position="379"/>
    </location>
</feature>
<dbReference type="InterPro" id="IPR027417">
    <property type="entry name" value="P-loop_NTPase"/>
</dbReference>
<dbReference type="InterPro" id="IPR016181">
    <property type="entry name" value="Acyl_CoA_acyltransferase"/>
</dbReference>
<dbReference type="CDD" id="cd00267">
    <property type="entry name" value="ABC_ATPase"/>
    <property type="match status" value="1"/>
</dbReference>
<evidence type="ECO:0000313" key="2">
    <source>
        <dbReference type="EMBL" id="TWU30217.1"/>
    </source>
</evidence>
<reference evidence="2 3" key="1">
    <citation type="submission" date="2019-02" db="EMBL/GenBank/DDBJ databases">
        <title>Deep-cultivation of Planctomycetes and their phenomic and genomic characterization uncovers novel biology.</title>
        <authorList>
            <person name="Wiegand S."/>
            <person name="Jogler M."/>
            <person name="Boedeker C."/>
            <person name="Pinto D."/>
            <person name="Vollmers J."/>
            <person name="Rivas-Marin E."/>
            <person name="Kohn T."/>
            <person name="Peeters S.H."/>
            <person name="Heuer A."/>
            <person name="Rast P."/>
            <person name="Oberbeckmann S."/>
            <person name="Bunk B."/>
            <person name="Jeske O."/>
            <person name="Meyerdierks A."/>
            <person name="Storesund J.E."/>
            <person name="Kallscheuer N."/>
            <person name="Luecker S."/>
            <person name="Lage O.M."/>
            <person name="Pohl T."/>
            <person name="Merkel B.J."/>
            <person name="Hornburger P."/>
            <person name="Mueller R.-W."/>
            <person name="Bruemmer F."/>
            <person name="Labrenz M."/>
            <person name="Spormann A.M."/>
            <person name="Op Den Camp H."/>
            <person name="Overmann J."/>
            <person name="Amann R."/>
            <person name="Jetten M.S.M."/>
            <person name="Mascher T."/>
            <person name="Medema M.H."/>
            <person name="Devos D.P."/>
            <person name="Kaster A.-K."/>
            <person name="Ovreas L."/>
            <person name="Rohde M."/>
            <person name="Galperin M.Y."/>
            <person name="Jogler C."/>
        </authorList>
    </citation>
    <scope>NUCLEOTIDE SEQUENCE [LARGE SCALE GENOMIC DNA]</scope>
    <source>
        <strain evidence="2 3">Pla144</strain>
    </source>
</reference>
<evidence type="ECO:0000259" key="1">
    <source>
        <dbReference type="PROSITE" id="PS51186"/>
    </source>
</evidence>
<dbReference type="Gene3D" id="3.40.630.30">
    <property type="match status" value="1"/>
</dbReference>
<dbReference type="InterPro" id="IPR000182">
    <property type="entry name" value="GNAT_dom"/>
</dbReference>
<keyword evidence="3" id="KW-1185">Reference proteome</keyword>
<gene>
    <name evidence="2" type="ORF">Pla144_10030</name>
</gene>
<dbReference type="PROSITE" id="PS51186">
    <property type="entry name" value="GNAT"/>
    <property type="match status" value="1"/>
</dbReference>
<dbReference type="Gene3D" id="3.40.50.300">
    <property type="entry name" value="P-loop containing nucleotide triphosphate hydrolases"/>
    <property type="match status" value="1"/>
</dbReference>
<dbReference type="Proteomes" id="UP000318437">
    <property type="component" value="Unassembled WGS sequence"/>
</dbReference>
<dbReference type="RefSeq" id="WP_146448234.1">
    <property type="nucleotide sequence ID" value="NZ_SJPS01000001.1"/>
</dbReference>
<comment type="caution">
    <text evidence="2">The sequence shown here is derived from an EMBL/GenBank/DDBJ whole genome shotgun (WGS) entry which is preliminary data.</text>
</comment>
<dbReference type="CDD" id="cd04301">
    <property type="entry name" value="NAT_SF"/>
    <property type="match status" value="1"/>
</dbReference>
<proteinExistence type="predicted"/>
<evidence type="ECO:0000313" key="3">
    <source>
        <dbReference type="Proteomes" id="UP000318437"/>
    </source>
</evidence>
<dbReference type="OrthoDB" id="256817at2"/>
<dbReference type="SUPFAM" id="SSF55729">
    <property type="entry name" value="Acyl-CoA N-acyltransferases (Nat)"/>
    <property type="match status" value="1"/>
</dbReference>
<sequence length="383" mass="42795">MSKREIQVSCPVPSSFRVQQVAGMFDVPLGEKCTERFSVQLPGREEDWDVGLIVGPSGSGKSTVARECFGDVLAGAADWQADKAVVDCFGELPMRQVVELFTAVGFSSPPSWVKPYQVLSTGQRFRCDLARALGRSFEARVPSCENKESSSLATHNSKHAPILAFDEFTSVVDRTVAKACSMAIAKGIRRGNIPCRFVAVTCHYDVAEWLEADWVLDMATGRLERRRLRRPSIQLEIYRCQLAAWQLFARHHYLSGKLARSARCYLALWNGEPVTFCATLPIIAQKNHRRFTRIVTLPDFQGMGIGMRVVAAVAELHRQAGLRINVTSSHPALIRHCKYSPQWKTVSVRKAGARRRQSARFQDYRSAIGRAVVSFEFVGESNE</sequence>
<dbReference type="EMBL" id="SJPS01000001">
    <property type="protein sequence ID" value="TWU30217.1"/>
    <property type="molecule type" value="Genomic_DNA"/>
</dbReference>
<organism evidence="2 3">
    <name type="scientific">Bythopirellula polymerisocia</name>
    <dbReference type="NCBI Taxonomy" id="2528003"/>
    <lineage>
        <taxon>Bacteria</taxon>
        <taxon>Pseudomonadati</taxon>
        <taxon>Planctomycetota</taxon>
        <taxon>Planctomycetia</taxon>
        <taxon>Pirellulales</taxon>
        <taxon>Lacipirellulaceae</taxon>
        <taxon>Bythopirellula</taxon>
    </lineage>
</organism>
<dbReference type="Pfam" id="PF00583">
    <property type="entry name" value="Acetyltransf_1"/>
    <property type="match status" value="1"/>
</dbReference>
<dbReference type="SUPFAM" id="SSF52540">
    <property type="entry name" value="P-loop containing nucleoside triphosphate hydrolases"/>
    <property type="match status" value="1"/>
</dbReference>
<protein>
    <recommendedName>
        <fullName evidence="1">N-acetyltransferase domain-containing protein</fullName>
    </recommendedName>
</protein>
<dbReference type="AlphaFoldDB" id="A0A5C6D3H9"/>
<accession>A0A5C6D3H9</accession>
<dbReference type="GO" id="GO:0016747">
    <property type="term" value="F:acyltransferase activity, transferring groups other than amino-acyl groups"/>
    <property type="evidence" value="ECO:0007669"/>
    <property type="project" value="InterPro"/>
</dbReference>
<name>A0A5C6D3H9_9BACT</name>